<reference evidence="1" key="1">
    <citation type="submission" date="2023-05" db="EMBL/GenBank/DDBJ databases">
        <authorList>
            <person name="Stuckert A."/>
        </authorList>
    </citation>
    <scope>NUCLEOTIDE SEQUENCE</scope>
</reference>
<keyword evidence="2" id="KW-1185">Reference proteome</keyword>
<dbReference type="EMBL" id="CATNWA010017722">
    <property type="protein sequence ID" value="CAI9602678.1"/>
    <property type="molecule type" value="Genomic_DNA"/>
</dbReference>
<accession>A0ABN9G1V6</accession>
<comment type="caution">
    <text evidence="1">The sequence shown here is derived from an EMBL/GenBank/DDBJ whole genome shotgun (WGS) entry which is preliminary data.</text>
</comment>
<sequence>GVEPSDGARRRRWNQGTVLGGGWEVKPRDSARRWVGGETKGRCSEVSRWWNQETVLGGGGRAWNQVT</sequence>
<name>A0ABN9G1V6_9NEOB</name>
<feature type="non-terminal residue" evidence="1">
    <location>
        <position position="67"/>
    </location>
</feature>
<organism evidence="1 2">
    <name type="scientific">Staurois parvus</name>
    <dbReference type="NCBI Taxonomy" id="386267"/>
    <lineage>
        <taxon>Eukaryota</taxon>
        <taxon>Metazoa</taxon>
        <taxon>Chordata</taxon>
        <taxon>Craniata</taxon>
        <taxon>Vertebrata</taxon>
        <taxon>Euteleostomi</taxon>
        <taxon>Amphibia</taxon>
        <taxon>Batrachia</taxon>
        <taxon>Anura</taxon>
        <taxon>Neobatrachia</taxon>
        <taxon>Ranoidea</taxon>
        <taxon>Ranidae</taxon>
        <taxon>Staurois</taxon>
    </lineage>
</organism>
<protein>
    <submittedName>
        <fullName evidence="1">Uncharacterized protein</fullName>
    </submittedName>
</protein>
<proteinExistence type="predicted"/>
<evidence type="ECO:0000313" key="1">
    <source>
        <dbReference type="EMBL" id="CAI9602678.1"/>
    </source>
</evidence>
<dbReference type="Proteomes" id="UP001162483">
    <property type="component" value="Unassembled WGS sequence"/>
</dbReference>
<feature type="non-terminal residue" evidence="1">
    <location>
        <position position="1"/>
    </location>
</feature>
<evidence type="ECO:0000313" key="2">
    <source>
        <dbReference type="Proteomes" id="UP001162483"/>
    </source>
</evidence>
<gene>
    <name evidence="1" type="ORF">SPARVUS_LOCUS13166021</name>
</gene>